<organism evidence="2 3">
    <name type="scientific">Paenibacillus urinalis</name>
    <dbReference type="NCBI Taxonomy" id="521520"/>
    <lineage>
        <taxon>Bacteria</taxon>
        <taxon>Bacillati</taxon>
        <taxon>Bacillota</taxon>
        <taxon>Bacilli</taxon>
        <taxon>Bacillales</taxon>
        <taxon>Paenibacillaceae</taxon>
        <taxon>Paenibacillus</taxon>
    </lineage>
</organism>
<geneLocation type="plasmid" evidence="2 3">
    <name>unnamed1</name>
</geneLocation>
<name>A0ABY7XK01_9BACL</name>
<dbReference type="SUPFAM" id="SSF49785">
    <property type="entry name" value="Galactose-binding domain-like"/>
    <property type="match status" value="2"/>
</dbReference>
<proteinExistence type="predicted"/>
<dbReference type="Proteomes" id="UP001221519">
    <property type="component" value="Plasmid unnamed1"/>
</dbReference>
<sequence length="501" mass="55601">MDIISLGKATQAMNQIKELSESIVAPQAESHFPTVDARLDWLEAQAAKAKAISSKSVDLSSGMFNGAEYSSGALRLKKAGEIIGEGYGPSWDVVNQTIFAFGNSITFDAGVDQKKRIEKVWINGSTYNWNGMSYNLQSFKLYGSNDNENFDLLYSGNQNASASYDHVFVNENYYRYYKMADMIGYSGLTYRIALRSVKMYERAIANTYLSKGTWESEILDLGEGWLSTLETIRQVVGIQGLIATPPMTAISNEVGTIIASSSYFGNAALIEAFDQVESAMGWQGAGTTNQWLGFRFTKPIVINEYRMVTTRNDQMHRAPKSWRFEASNDGTNWIVLDEQENQTGWAYLVSRDFKVDNSTAYTHYRVYCFNNNGGSSYTNIGELKLIEGKGEVDIQVAGSEDGINFDSYQPITTMPQTKFVKFKASISAGAAQGETTSFDFNQSSDQNKFTLNDQTIADGKLQLKTSYSETMNQESVTEGGAIYSAIIDKTAFKSIEKVSVK</sequence>
<evidence type="ECO:0000313" key="2">
    <source>
        <dbReference type="EMBL" id="WDI05111.1"/>
    </source>
</evidence>
<reference evidence="2 3" key="1">
    <citation type="submission" date="2023-02" db="EMBL/GenBank/DDBJ databases">
        <title>Pathogen: clinical or host-associated sample.</title>
        <authorList>
            <person name="Hergert J."/>
            <person name="Casey R."/>
            <person name="Wagner J."/>
            <person name="Young E.L."/>
            <person name="Oakeson K.F."/>
        </authorList>
    </citation>
    <scope>NUCLEOTIDE SEQUENCE [LARGE SCALE GENOMIC DNA]</scope>
    <source>
        <strain evidence="2 3">2022CK-00829</strain>
        <plasmid evidence="2 3">unnamed1</plasmid>
    </source>
</reference>
<protein>
    <submittedName>
        <fullName evidence="2">Discoidin domain-containing protein</fullName>
    </submittedName>
</protein>
<dbReference type="EMBL" id="CP118109">
    <property type="protein sequence ID" value="WDI05111.1"/>
    <property type="molecule type" value="Genomic_DNA"/>
</dbReference>
<dbReference type="RefSeq" id="WP_274338704.1">
    <property type="nucleotide sequence ID" value="NZ_CP118109.1"/>
</dbReference>
<feature type="domain" description="F5/8 type C" evidence="1">
    <location>
        <begin position="243"/>
        <end position="333"/>
    </location>
</feature>
<evidence type="ECO:0000259" key="1">
    <source>
        <dbReference type="PROSITE" id="PS50022"/>
    </source>
</evidence>
<dbReference type="InterPro" id="IPR000421">
    <property type="entry name" value="FA58C"/>
</dbReference>
<keyword evidence="2" id="KW-0614">Plasmid</keyword>
<accession>A0ABY7XK01</accession>
<dbReference type="InterPro" id="IPR008979">
    <property type="entry name" value="Galactose-bd-like_sf"/>
</dbReference>
<dbReference type="Gene3D" id="2.60.120.260">
    <property type="entry name" value="Galactose-binding domain-like"/>
    <property type="match status" value="2"/>
</dbReference>
<dbReference type="Pfam" id="PF00754">
    <property type="entry name" value="F5_F8_type_C"/>
    <property type="match status" value="1"/>
</dbReference>
<gene>
    <name evidence="2" type="ORF">PUW25_26435</name>
</gene>
<keyword evidence="3" id="KW-1185">Reference proteome</keyword>
<evidence type="ECO:0000313" key="3">
    <source>
        <dbReference type="Proteomes" id="UP001221519"/>
    </source>
</evidence>
<dbReference type="PROSITE" id="PS50022">
    <property type="entry name" value="FA58C_3"/>
    <property type="match status" value="1"/>
</dbReference>